<comment type="cofactor">
    <cofactor evidence="1">
        <name>L-ascorbate</name>
        <dbReference type="ChEBI" id="CHEBI:38290"/>
    </cofactor>
</comment>
<dbReference type="PANTHER" id="PTHR34496:SF9">
    <property type="entry name" value="[SKP1-PROTEIN]-HYDROXYPROLINE N-ACETYLGLUCOSAMINYLTRANSFERASE"/>
    <property type="match status" value="1"/>
</dbReference>
<dbReference type="InterPro" id="IPR044862">
    <property type="entry name" value="Pro_4_hyd_alph_FE2OG_OXY"/>
</dbReference>
<protein>
    <recommendedName>
        <fullName evidence="2">procollagen-lysine 5-dioxygenase</fullName>
        <ecNumber evidence="2">1.14.11.4</ecNumber>
    </recommendedName>
</protein>
<dbReference type="InterPro" id="IPR021067">
    <property type="entry name" value="Glycosyltransferase"/>
</dbReference>
<proteinExistence type="predicted"/>
<dbReference type="PROSITE" id="PS51471">
    <property type="entry name" value="FE2OG_OXY"/>
    <property type="match status" value="1"/>
</dbReference>
<evidence type="ECO:0000259" key="8">
    <source>
        <dbReference type="PROSITE" id="PS51471"/>
    </source>
</evidence>
<keyword evidence="6" id="KW-0408">Iron</keyword>
<evidence type="ECO:0000256" key="1">
    <source>
        <dbReference type="ARBA" id="ARBA00001961"/>
    </source>
</evidence>
<dbReference type="EMBL" id="CAXHTA020000001">
    <property type="protein sequence ID" value="CAL5218632.1"/>
    <property type="molecule type" value="Genomic_DNA"/>
</dbReference>
<dbReference type="Gene3D" id="3.90.550.10">
    <property type="entry name" value="Spore Coat Polysaccharide Biosynthesis Protein SpsA, Chain A"/>
    <property type="match status" value="1"/>
</dbReference>
<dbReference type="InterPro" id="IPR005123">
    <property type="entry name" value="Oxoglu/Fe-dep_dioxygenase_dom"/>
</dbReference>
<sequence>MDPDLDLISALPDAVKRQIHHHLVQAPNKSHFEPVAGDLKSSKVCIRDSLISGEACQAARKEAERLLDASGRQAGMGGAADTCHNAAFRGDRTCWLQPDQTEHPALKAACDAVLGLQKGLAAQGFDVGGKPSIQLACYPGKGTSYARHTDASESAPHRTVTAMLYLNPDWQQGFGGELCLYNHSQGNGPGYTHGEPATLIPPVGGRLVTFDSRLYHEVLPSHKSRYALTVWFRKSTQDCSMSQAADNGTASLQRLGMPQAPANSSTERIFISIAAFRDPETRWTVHDLLQKASKPDRLRIAIVWQIDTASEADMMDLPISASQKSQIREIRVDYREATGPCKARALAQKLWGGEEYYLQLDAHMRFAPGWDEALIKWLRQAEAEHPGSKPVISFYPPGYEGQGQDAKLPVDDRPTLLCASHFGPEGMLRLKGSRLAQYADAPVPSLFWAAGFSFSRSQLLTEVPYQDLPFLFFGEEQAMLARMWTRGYDLYAPPCSVAWHQWSRSNRSTFHSCVPQDSDMKSRSQEQVLQLFSSAGVSSSGLEGQAAHKNGVREPALILVTQRTLAGFQEIVGVDYTRKQIHTAARKGCRFVENVRFASDQVYIDGN</sequence>
<name>A0ABP1FKT1_9CHLO</name>
<accession>A0ABP1FKT1</accession>
<organism evidence="9 10">
    <name type="scientific">Coccomyxa viridis</name>
    <dbReference type="NCBI Taxonomy" id="1274662"/>
    <lineage>
        <taxon>Eukaryota</taxon>
        <taxon>Viridiplantae</taxon>
        <taxon>Chlorophyta</taxon>
        <taxon>core chlorophytes</taxon>
        <taxon>Trebouxiophyceae</taxon>
        <taxon>Trebouxiophyceae incertae sedis</taxon>
        <taxon>Coccomyxaceae</taxon>
        <taxon>Coccomyxa</taxon>
    </lineage>
</organism>
<keyword evidence="10" id="KW-1185">Reference proteome</keyword>
<dbReference type="InterPro" id="IPR029044">
    <property type="entry name" value="Nucleotide-diphossugar_trans"/>
</dbReference>
<dbReference type="EC" id="1.14.11.4" evidence="2"/>
<evidence type="ECO:0000256" key="2">
    <source>
        <dbReference type="ARBA" id="ARBA00012264"/>
    </source>
</evidence>
<evidence type="ECO:0000256" key="5">
    <source>
        <dbReference type="ARBA" id="ARBA00023002"/>
    </source>
</evidence>
<evidence type="ECO:0000313" key="9">
    <source>
        <dbReference type="EMBL" id="CAL5218632.1"/>
    </source>
</evidence>
<dbReference type="Gene3D" id="2.60.120.620">
    <property type="entry name" value="q2cbj1_9rhob like domain"/>
    <property type="match status" value="1"/>
</dbReference>
<keyword evidence="4" id="KW-0223">Dioxygenase</keyword>
<dbReference type="CDD" id="cd00761">
    <property type="entry name" value="Glyco_tranf_GTA_type"/>
    <property type="match status" value="1"/>
</dbReference>
<feature type="domain" description="Fe2OG dioxygenase" evidence="8">
    <location>
        <begin position="129"/>
        <end position="234"/>
    </location>
</feature>
<dbReference type="Pfam" id="PF13640">
    <property type="entry name" value="2OG-FeII_Oxy_3"/>
    <property type="match status" value="1"/>
</dbReference>
<comment type="caution">
    <text evidence="9">The sequence shown here is derived from an EMBL/GenBank/DDBJ whole genome shotgun (WGS) entry which is preliminary data.</text>
</comment>
<evidence type="ECO:0000313" key="10">
    <source>
        <dbReference type="Proteomes" id="UP001497392"/>
    </source>
</evidence>
<reference evidence="9 10" key="1">
    <citation type="submission" date="2024-06" db="EMBL/GenBank/DDBJ databases">
        <authorList>
            <person name="Kraege A."/>
            <person name="Thomma B."/>
        </authorList>
    </citation>
    <scope>NUCLEOTIDE SEQUENCE [LARGE SCALE GENOMIC DNA]</scope>
</reference>
<evidence type="ECO:0000256" key="6">
    <source>
        <dbReference type="ARBA" id="ARBA00023004"/>
    </source>
</evidence>
<evidence type="ECO:0000256" key="3">
    <source>
        <dbReference type="ARBA" id="ARBA00022723"/>
    </source>
</evidence>
<keyword evidence="5" id="KW-0560">Oxidoreductase</keyword>
<keyword evidence="3" id="KW-0479">Metal-binding</keyword>
<evidence type="ECO:0000256" key="7">
    <source>
        <dbReference type="ARBA" id="ARBA00047930"/>
    </source>
</evidence>
<gene>
    <name evidence="9" type="primary">g333</name>
    <name evidence="9" type="ORF">VP750_LOCUS291</name>
</gene>
<dbReference type="SUPFAM" id="SSF53448">
    <property type="entry name" value="Nucleotide-diphospho-sugar transferases"/>
    <property type="match status" value="1"/>
</dbReference>
<evidence type="ECO:0000256" key="4">
    <source>
        <dbReference type="ARBA" id="ARBA00022964"/>
    </source>
</evidence>
<comment type="catalytic activity">
    <reaction evidence="7">
        <text>L-lysyl-[collagen] + 2-oxoglutarate + O2 = (5R)-5-hydroxy-L-lysyl-[collagen] + succinate + CO2</text>
        <dbReference type="Rhea" id="RHEA:16569"/>
        <dbReference type="Rhea" id="RHEA-COMP:12751"/>
        <dbReference type="Rhea" id="RHEA-COMP:12752"/>
        <dbReference type="ChEBI" id="CHEBI:15379"/>
        <dbReference type="ChEBI" id="CHEBI:16526"/>
        <dbReference type="ChEBI" id="CHEBI:16810"/>
        <dbReference type="ChEBI" id="CHEBI:29969"/>
        <dbReference type="ChEBI" id="CHEBI:30031"/>
        <dbReference type="ChEBI" id="CHEBI:133442"/>
        <dbReference type="EC" id="1.14.11.4"/>
    </reaction>
</comment>
<dbReference type="Proteomes" id="UP001497392">
    <property type="component" value="Unassembled WGS sequence"/>
</dbReference>
<dbReference type="InterPro" id="IPR006620">
    <property type="entry name" value="Pro_4_hyd_alph"/>
</dbReference>
<dbReference type="PANTHER" id="PTHR34496">
    <property type="entry name" value="GLCNAC TRANSFERASE-RELATED"/>
    <property type="match status" value="1"/>
</dbReference>
<dbReference type="SMART" id="SM00702">
    <property type="entry name" value="P4Hc"/>
    <property type="match status" value="1"/>
</dbReference>
<dbReference type="Pfam" id="PF11397">
    <property type="entry name" value="GlcNAc"/>
    <property type="match status" value="2"/>
</dbReference>